<evidence type="ECO:0000259" key="1">
    <source>
        <dbReference type="Pfam" id="PF05048"/>
    </source>
</evidence>
<protein>
    <recommendedName>
        <fullName evidence="1">Periplasmic copper-binding protein NosD beta helix domain-containing protein</fullName>
    </recommendedName>
</protein>
<accession>M1QG68</accession>
<dbReference type="InterPro" id="IPR011050">
    <property type="entry name" value="Pectin_lyase_fold/virulence"/>
</dbReference>
<gene>
    <name evidence="2" type="ORF">MmTuc01_0559</name>
</gene>
<feature type="domain" description="Periplasmic copper-binding protein NosD beta helix" evidence="1">
    <location>
        <begin position="40"/>
        <end position="210"/>
    </location>
</feature>
<dbReference type="InterPro" id="IPR007742">
    <property type="entry name" value="NosD_dom"/>
</dbReference>
<dbReference type="AlphaFoldDB" id="M1QG68"/>
<dbReference type="Proteomes" id="UP000011718">
    <property type="component" value="Chromosome"/>
</dbReference>
<dbReference type="KEGG" id="mmaz:MmTuc01_0559"/>
<reference evidence="2 3" key="1">
    <citation type="journal article" date="2013" name="Genome Announc.">
        <title>Complete Genome of a Methanosarcina mazei Strain Isolated from Sediment Samples from an Amazonian Flooded Area.</title>
        <authorList>
            <person name="Assis das Gracas D."/>
            <person name="Thiago Juca Ramos R."/>
            <person name="Vieira Araujo A.C."/>
            <person name="Zahlouth R."/>
            <person name="Ribeiro Carneiro A."/>
            <person name="Souza Lopes T."/>
            <person name="Azevedo Barauna R."/>
            <person name="Azevedo V."/>
            <person name="Cruz Schneider M.P."/>
            <person name="Pellizari V.H."/>
            <person name="Silva A."/>
        </authorList>
    </citation>
    <scope>NUCLEOTIDE SEQUENCE [LARGE SCALE GENOMIC DNA]</scope>
    <source>
        <strain evidence="2 3">Tuc01</strain>
    </source>
</reference>
<proteinExistence type="predicted"/>
<dbReference type="SUPFAM" id="SSF51126">
    <property type="entry name" value="Pectin lyase-like"/>
    <property type="match status" value="1"/>
</dbReference>
<organism evidence="2 3">
    <name type="scientific">Methanosarcina mazei Tuc01</name>
    <dbReference type="NCBI Taxonomy" id="1236903"/>
    <lineage>
        <taxon>Archaea</taxon>
        <taxon>Methanobacteriati</taxon>
        <taxon>Methanobacteriota</taxon>
        <taxon>Stenosarchaea group</taxon>
        <taxon>Methanomicrobia</taxon>
        <taxon>Methanosarcinales</taxon>
        <taxon>Methanosarcinaceae</taxon>
        <taxon>Methanosarcina</taxon>
    </lineage>
</organism>
<sequence length="218" mass="23516">MLRKLILAILITTLLIGTASAATLYVGSTAKYKTIQSAVNAASDGDTIKVASGTYNEYVSISGKFINVYGTSYPKMNGFRITQGGAVINGFNIQKNGVDFQGAGNNNTVRNNYFYNCGVSITGLTCSQNTIMNNQITNGTVTLCETWDNVVKGNTITKARIGLYMYEGATCPTITGNTFSYCDIGVKLPAVPPGMIGNKYIGNRINIKIADYYLFSFF</sequence>
<dbReference type="Pfam" id="PF05048">
    <property type="entry name" value="NosD"/>
    <property type="match status" value="1"/>
</dbReference>
<dbReference type="BioCyc" id="MMAZ1236903:G139K-530-MONOMER"/>
<dbReference type="InterPro" id="IPR012334">
    <property type="entry name" value="Pectin_lyas_fold"/>
</dbReference>
<name>M1QG68_METMZ</name>
<dbReference type="HOGENOM" id="CLU_1297503_0_0_2"/>
<evidence type="ECO:0000313" key="3">
    <source>
        <dbReference type="Proteomes" id="UP000011718"/>
    </source>
</evidence>
<evidence type="ECO:0000313" key="2">
    <source>
        <dbReference type="EMBL" id="AGF95979.1"/>
    </source>
</evidence>
<dbReference type="Gene3D" id="2.160.20.10">
    <property type="entry name" value="Single-stranded right-handed beta-helix, Pectin lyase-like"/>
    <property type="match status" value="1"/>
</dbReference>
<dbReference type="EMBL" id="CP004144">
    <property type="protein sequence ID" value="AGF95979.1"/>
    <property type="molecule type" value="Genomic_DNA"/>
</dbReference>